<gene>
    <name evidence="2" type="ORF">J5N97_028113</name>
</gene>
<accession>A0A9D5BY21</accession>
<protein>
    <submittedName>
        <fullName evidence="2">Uncharacterized protein</fullName>
    </submittedName>
</protein>
<feature type="compositionally biased region" description="Basic and acidic residues" evidence="1">
    <location>
        <begin position="210"/>
        <end position="225"/>
    </location>
</feature>
<evidence type="ECO:0000256" key="1">
    <source>
        <dbReference type="SAM" id="MobiDB-lite"/>
    </source>
</evidence>
<evidence type="ECO:0000313" key="2">
    <source>
        <dbReference type="EMBL" id="KAJ0962991.1"/>
    </source>
</evidence>
<organism evidence="2 3">
    <name type="scientific">Dioscorea zingiberensis</name>
    <dbReference type="NCBI Taxonomy" id="325984"/>
    <lineage>
        <taxon>Eukaryota</taxon>
        <taxon>Viridiplantae</taxon>
        <taxon>Streptophyta</taxon>
        <taxon>Embryophyta</taxon>
        <taxon>Tracheophyta</taxon>
        <taxon>Spermatophyta</taxon>
        <taxon>Magnoliopsida</taxon>
        <taxon>Liliopsida</taxon>
        <taxon>Dioscoreales</taxon>
        <taxon>Dioscoreaceae</taxon>
        <taxon>Dioscorea</taxon>
    </lineage>
</organism>
<proteinExistence type="predicted"/>
<feature type="compositionally biased region" description="Polar residues" evidence="1">
    <location>
        <begin position="347"/>
        <end position="357"/>
    </location>
</feature>
<dbReference type="OrthoDB" id="1670002at2759"/>
<dbReference type="EMBL" id="JAGGNH010000009">
    <property type="protein sequence ID" value="KAJ0962991.1"/>
    <property type="molecule type" value="Genomic_DNA"/>
</dbReference>
<name>A0A9D5BY21_9LILI</name>
<reference evidence="2" key="1">
    <citation type="submission" date="2021-03" db="EMBL/GenBank/DDBJ databases">
        <authorList>
            <person name="Li Z."/>
            <person name="Yang C."/>
        </authorList>
    </citation>
    <scope>NUCLEOTIDE SEQUENCE</scope>
    <source>
        <strain evidence="2">Dzin_1.0</strain>
        <tissue evidence="2">Leaf</tissue>
    </source>
</reference>
<comment type="caution">
    <text evidence="2">The sequence shown here is derived from an EMBL/GenBank/DDBJ whole genome shotgun (WGS) entry which is preliminary data.</text>
</comment>
<sequence>MTFKSSTAPGSPKLTIFLGEGAEVQLPNCIFSTGAAGAELRFGTITDAVQFVRKSSPTEENLTVPRLPSKGRRPNVIIPKVDEDVAVEDSPRISAFKRLSRPKRVISQELNSIAEPAYVPKENKGCRPPKSYHKESFGQNLYKTYAASKKLQSEKMTPKEFYKKKKQLVSSARRTVFDRLTPARTQTKSSRSKSQRRREVEDEEMSNVDVEIHTVRMVTESRGDPAPEPEQPGVFTRSRRRATDSHSGIGDEGSSQVPLEGQKTGSLLVFRKPASYKEADPPNVEVEDEPAFIYNGDDITRRVQQMERLRQMENREAEYQWLNENMTIMMESMVKMQRQMAALMESQKAQRPRSPNLQPREIPGLVEQGGTSPQPREIPRPGEQEGTSYAPVREIPGPREQRGTSYAPVPEQSVAITREEIQQMVAAEMKQAKGKEIRIDGDKPYPSYHDLVPYPKGYNVPKFKQFNGIGNPDRHLAHFVTACGDTSAKPSLLLRNFLQVSQEWHLSGMQACNPNQSKHGNN</sequence>
<keyword evidence="3" id="KW-1185">Reference proteome</keyword>
<dbReference type="Proteomes" id="UP001085076">
    <property type="component" value="Miscellaneous, Linkage group lg09"/>
</dbReference>
<feature type="region of interest" description="Disordered" evidence="1">
    <location>
        <begin position="177"/>
        <end position="259"/>
    </location>
</feature>
<reference evidence="2" key="2">
    <citation type="journal article" date="2022" name="Hortic Res">
        <title>The genome of Dioscorea zingiberensis sheds light on the biosynthesis, origin and evolution of the medicinally important diosgenin saponins.</title>
        <authorList>
            <person name="Li Y."/>
            <person name="Tan C."/>
            <person name="Li Z."/>
            <person name="Guo J."/>
            <person name="Li S."/>
            <person name="Chen X."/>
            <person name="Wang C."/>
            <person name="Dai X."/>
            <person name="Yang H."/>
            <person name="Song W."/>
            <person name="Hou L."/>
            <person name="Xu J."/>
            <person name="Tong Z."/>
            <person name="Xu A."/>
            <person name="Yuan X."/>
            <person name="Wang W."/>
            <person name="Yang Q."/>
            <person name="Chen L."/>
            <person name="Sun Z."/>
            <person name="Wang K."/>
            <person name="Pan B."/>
            <person name="Chen J."/>
            <person name="Bao Y."/>
            <person name="Liu F."/>
            <person name="Qi X."/>
            <person name="Gang D.R."/>
            <person name="Wen J."/>
            <person name="Li J."/>
        </authorList>
    </citation>
    <scope>NUCLEOTIDE SEQUENCE</scope>
    <source>
        <strain evidence="2">Dzin_1.0</strain>
    </source>
</reference>
<evidence type="ECO:0000313" key="3">
    <source>
        <dbReference type="Proteomes" id="UP001085076"/>
    </source>
</evidence>
<dbReference type="AlphaFoldDB" id="A0A9D5BY21"/>
<feature type="region of interest" description="Disordered" evidence="1">
    <location>
        <begin position="345"/>
        <end position="407"/>
    </location>
</feature>